<protein>
    <submittedName>
        <fullName evidence="2">Uncharacterized protein</fullName>
    </submittedName>
</protein>
<proteinExistence type="predicted"/>
<evidence type="ECO:0000256" key="1">
    <source>
        <dbReference type="SAM" id="MobiDB-lite"/>
    </source>
</evidence>
<keyword evidence="3" id="KW-1185">Reference proteome</keyword>
<organism evidence="2 3">
    <name type="scientific">Fusarium acuminatum</name>
    <dbReference type="NCBI Taxonomy" id="5515"/>
    <lineage>
        <taxon>Eukaryota</taxon>
        <taxon>Fungi</taxon>
        <taxon>Dikarya</taxon>
        <taxon>Ascomycota</taxon>
        <taxon>Pezizomycotina</taxon>
        <taxon>Sordariomycetes</taxon>
        <taxon>Hypocreomycetidae</taxon>
        <taxon>Hypocreales</taxon>
        <taxon>Nectriaceae</taxon>
        <taxon>Fusarium</taxon>
        <taxon>Fusarium tricinctum species complex</taxon>
    </lineage>
</organism>
<feature type="region of interest" description="Disordered" evidence="1">
    <location>
        <begin position="1"/>
        <end position="33"/>
    </location>
</feature>
<evidence type="ECO:0000313" key="3">
    <source>
        <dbReference type="Proteomes" id="UP001489902"/>
    </source>
</evidence>
<dbReference type="Proteomes" id="UP001489902">
    <property type="component" value="Chromosome 1"/>
</dbReference>
<accession>A0ABZ2WJ55</accession>
<dbReference type="EMBL" id="CP151260">
    <property type="protein sequence ID" value="WZH40445.1"/>
    <property type="molecule type" value="Genomic_DNA"/>
</dbReference>
<name>A0ABZ2WJ55_9HYPO</name>
<sequence>MSEADKPRPSVKRQLKPAPQRPGQTLHSPRLKSEVHFAMPGSFSDIDTLRIRTAAVSQPFLDPSSLHNS</sequence>
<reference evidence="2 3" key="1">
    <citation type="submission" date="2024-04" db="EMBL/GenBank/DDBJ databases">
        <title>Complete genome sequence of Fusarium acuminatum.</title>
        <authorList>
            <person name="Lan B."/>
        </authorList>
    </citation>
    <scope>NUCLEOTIDE SEQUENCE [LARGE SCALE GENOMIC DNA]</scope>
    <source>
        <strain evidence="2">1A</strain>
    </source>
</reference>
<gene>
    <name evidence="2" type="ORF">QYS62_001378</name>
</gene>
<evidence type="ECO:0000313" key="2">
    <source>
        <dbReference type="EMBL" id="WZH40445.1"/>
    </source>
</evidence>